<accession>A0A9W6SK90</accession>
<gene>
    <name evidence="2" type="ORF">Afil01_22940</name>
</gene>
<dbReference type="EMBL" id="BSTX01000001">
    <property type="protein sequence ID" value="GLZ77487.1"/>
    <property type="molecule type" value="Genomic_DNA"/>
</dbReference>
<dbReference type="AlphaFoldDB" id="A0A9W6SK90"/>
<reference evidence="2" key="1">
    <citation type="submission" date="2023-03" db="EMBL/GenBank/DDBJ databases">
        <title>Actinorhabdospora filicis NBRC 111898.</title>
        <authorList>
            <person name="Ichikawa N."/>
            <person name="Sato H."/>
            <person name="Tonouchi N."/>
        </authorList>
    </citation>
    <scope>NUCLEOTIDE SEQUENCE</scope>
    <source>
        <strain evidence="2">NBRC 111898</strain>
    </source>
</reference>
<proteinExistence type="predicted"/>
<dbReference type="NCBIfam" id="TIGR03605">
    <property type="entry name" value="antibiot_sagB"/>
    <property type="match status" value="1"/>
</dbReference>
<organism evidence="2 3">
    <name type="scientific">Actinorhabdospora filicis</name>
    <dbReference type="NCBI Taxonomy" id="1785913"/>
    <lineage>
        <taxon>Bacteria</taxon>
        <taxon>Bacillati</taxon>
        <taxon>Actinomycetota</taxon>
        <taxon>Actinomycetes</taxon>
        <taxon>Micromonosporales</taxon>
        <taxon>Micromonosporaceae</taxon>
        <taxon>Actinorhabdospora</taxon>
    </lineage>
</organism>
<sequence>MKRSLAATADLTDYEDFHAVSSLQGWQVDRLRLADPSSWPREWTEVARRDSGRLPLTPLPRPRPLTMGLGDALIRRRTDRGARSEPVAVQDLADLLGWSLGTREQPGAAPGSRRHYPSAGARFPIDCHILALNTEGIAHGAHLYSPFEHGCLTYGSVIHDADVERLLGFGDTALPRMILILSASMNRTTRKYGERGYRYALIEAGHMMQNLYLTAAALDLPFAAVGGFCDIDARRLIDGLETDELPLYCAVLP</sequence>
<keyword evidence="3" id="KW-1185">Reference proteome</keyword>
<feature type="domain" description="Nitroreductase" evidence="1">
    <location>
        <begin position="75"/>
        <end position="241"/>
    </location>
</feature>
<dbReference type="InterPro" id="IPR000415">
    <property type="entry name" value="Nitroreductase-like"/>
</dbReference>
<evidence type="ECO:0000259" key="1">
    <source>
        <dbReference type="Pfam" id="PF00881"/>
    </source>
</evidence>
<dbReference type="CDD" id="cd02142">
    <property type="entry name" value="McbC_SagB-like_oxidoreductase"/>
    <property type="match status" value="1"/>
</dbReference>
<dbReference type="SUPFAM" id="SSF55469">
    <property type="entry name" value="FMN-dependent nitroreductase-like"/>
    <property type="match status" value="1"/>
</dbReference>
<name>A0A9W6SK90_9ACTN</name>
<dbReference type="Pfam" id="PF00881">
    <property type="entry name" value="Nitroreductase"/>
    <property type="match status" value="1"/>
</dbReference>
<dbReference type="GO" id="GO:0016491">
    <property type="term" value="F:oxidoreductase activity"/>
    <property type="evidence" value="ECO:0007669"/>
    <property type="project" value="InterPro"/>
</dbReference>
<dbReference type="InterPro" id="IPR052544">
    <property type="entry name" value="Bacteriocin_Proc_Enz"/>
</dbReference>
<dbReference type="Proteomes" id="UP001165079">
    <property type="component" value="Unassembled WGS sequence"/>
</dbReference>
<dbReference type="PANTHER" id="PTHR43745">
    <property type="entry name" value="NITROREDUCTASE MJ1384-RELATED"/>
    <property type="match status" value="1"/>
</dbReference>
<evidence type="ECO:0000313" key="3">
    <source>
        <dbReference type="Proteomes" id="UP001165079"/>
    </source>
</evidence>
<dbReference type="Gene3D" id="3.40.109.10">
    <property type="entry name" value="NADH Oxidase"/>
    <property type="match status" value="1"/>
</dbReference>
<comment type="caution">
    <text evidence="2">The sequence shown here is derived from an EMBL/GenBank/DDBJ whole genome shotgun (WGS) entry which is preliminary data.</text>
</comment>
<dbReference type="RefSeq" id="WP_285662588.1">
    <property type="nucleotide sequence ID" value="NZ_BSTX01000001.1"/>
</dbReference>
<dbReference type="PANTHER" id="PTHR43745:SF2">
    <property type="entry name" value="NITROREDUCTASE MJ1384-RELATED"/>
    <property type="match status" value="1"/>
</dbReference>
<dbReference type="InterPro" id="IPR029479">
    <property type="entry name" value="Nitroreductase"/>
</dbReference>
<dbReference type="InterPro" id="IPR020051">
    <property type="entry name" value="SagB-type_dehydrogenase"/>
</dbReference>
<protein>
    <recommendedName>
        <fullName evidence="1">Nitroreductase domain-containing protein</fullName>
    </recommendedName>
</protein>
<evidence type="ECO:0000313" key="2">
    <source>
        <dbReference type="EMBL" id="GLZ77487.1"/>
    </source>
</evidence>